<name>A0A8J7E0A5_9CYAN</name>
<comment type="caution">
    <text evidence="1">The sequence shown here is derived from an EMBL/GenBank/DDBJ whole genome shotgun (WGS) entry which is preliminary data.</text>
</comment>
<organism evidence="1 2">
    <name type="scientific">Lusitaniella coriacea LEGE 07157</name>
    <dbReference type="NCBI Taxonomy" id="945747"/>
    <lineage>
        <taxon>Bacteria</taxon>
        <taxon>Bacillati</taxon>
        <taxon>Cyanobacteriota</taxon>
        <taxon>Cyanophyceae</taxon>
        <taxon>Spirulinales</taxon>
        <taxon>Lusitaniellaceae</taxon>
        <taxon>Lusitaniella</taxon>
    </lineage>
</organism>
<accession>A0A8J7E0A5</accession>
<evidence type="ECO:0000313" key="2">
    <source>
        <dbReference type="Proteomes" id="UP000654482"/>
    </source>
</evidence>
<dbReference type="AlphaFoldDB" id="A0A8J7E0A5"/>
<protein>
    <submittedName>
        <fullName evidence="1">Uncharacterized protein</fullName>
    </submittedName>
</protein>
<evidence type="ECO:0000313" key="1">
    <source>
        <dbReference type="EMBL" id="MBE9118126.1"/>
    </source>
</evidence>
<dbReference type="RefSeq" id="WP_194031214.1">
    <property type="nucleotide sequence ID" value="NZ_JADEWZ010000038.1"/>
</dbReference>
<dbReference type="Proteomes" id="UP000654482">
    <property type="component" value="Unassembled WGS sequence"/>
</dbReference>
<dbReference type="EMBL" id="JADEWZ010000038">
    <property type="protein sequence ID" value="MBE9118126.1"/>
    <property type="molecule type" value="Genomic_DNA"/>
</dbReference>
<sequence length="50" mass="5899">MKLNNFLERSRAKDLLLLNLCNVEQRFQQRVGIETDRIDSQLYQKAGKFG</sequence>
<gene>
    <name evidence="1" type="ORF">IQ249_19720</name>
</gene>
<reference evidence="1" key="1">
    <citation type="submission" date="2020-10" db="EMBL/GenBank/DDBJ databases">
        <authorList>
            <person name="Castelo-Branco R."/>
            <person name="Eusebio N."/>
            <person name="Adriana R."/>
            <person name="Vieira A."/>
            <person name="Brugerolle De Fraissinette N."/>
            <person name="Rezende De Castro R."/>
            <person name="Schneider M.P."/>
            <person name="Vasconcelos V."/>
            <person name="Leao P.N."/>
        </authorList>
    </citation>
    <scope>NUCLEOTIDE SEQUENCE</scope>
    <source>
        <strain evidence="1">LEGE 07157</strain>
    </source>
</reference>
<keyword evidence="2" id="KW-1185">Reference proteome</keyword>
<proteinExistence type="predicted"/>